<dbReference type="InterPro" id="IPR023772">
    <property type="entry name" value="DNA-bd_HTH_TetR-type_CS"/>
</dbReference>
<dbReference type="Gene3D" id="1.10.357.10">
    <property type="entry name" value="Tetracycline Repressor, domain 2"/>
    <property type="match status" value="1"/>
</dbReference>
<evidence type="ECO:0000256" key="3">
    <source>
        <dbReference type="SAM" id="MobiDB-lite"/>
    </source>
</evidence>
<keyword evidence="6" id="KW-1185">Reference proteome</keyword>
<feature type="region of interest" description="Disordered" evidence="3">
    <location>
        <begin position="1"/>
        <end position="23"/>
    </location>
</feature>
<dbReference type="Proteomes" id="UP000662986">
    <property type="component" value="Chromosome"/>
</dbReference>
<reference evidence="5 6" key="1">
    <citation type="journal article" date="2021" name="Microbiol. Resour. Announc.">
        <title>Complete Genome Sequences of Two Rhodococcus sp. Strains with Large and Linear Chromosomes, Isolated from Apple Rhizosphere.</title>
        <authorList>
            <person name="Benning S."/>
            <person name="Brugnone N."/>
            <person name="Siani R."/>
            <person name="Kublik S."/>
            <person name="Schloter M."/>
            <person name="Rad V."/>
        </authorList>
    </citation>
    <scope>NUCLEOTIDE SEQUENCE [LARGE SCALE GENOMIC DNA]</scope>
    <source>
        <strain evidence="5 6">R79</strain>
    </source>
</reference>
<dbReference type="PANTHER" id="PTHR30055">
    <property type="entry name" value="HTH-TYPE TRANSCRIPTIONAL REGULATOR RUTR"/>
    <property type="match status" value="1"/>
</dbReference>
<reference evidence="5 6" key="2">
    <citation type="journal article" date="2022" name="Arch. Microbiol.">
        <title>Rhodococcus pseudokoreensis sp. nov. isolated from the rhizosphere of young M26 apple rootstocks.</title>
        <authorList>
            <person name="Kampfer P."/>
            <person name="Glaeser S.P."/>
            <person name="Blom J."/>
            <person name="Wolf J."/>
            <person name="Benning S."/>
            <person name="Schloter M."/>
            <person name="Neumann-Schaal M."/>
        </authorList>
    </citation>
    <scope>NUCLEOTIDE SEQUENCE [LARGE SCALE GENOMIC DNA]</scope>
    <source>
        <strain evidence="5 6">R79</strain>
    </source>
</reference>
<sequence>MSDIGGRGRTTTNRHPRNLGAVTGTGSQTIIASAVENFQHRGYHGTSIRDIARDAGITPASIYHHFPSKQHILQHIMEAVLQEVISLTNAAVIRAGNSPAEQLEALVRAWVLFHTTNRSEALIGASEIRSLDDMGHRIVVALRDQQEQMFRDIIDRGVAEGAFTTPFPREAARAIINMGYSIASWYRPGGDLTPEEMAHRYAVLALGTVGTTTPENARVAPAAASVARLNSPIANARCGKAEHT</sequence>
<name>A0A974WD32_9NOCA</name>
<dbReference type="PRINTS" id="PR00455">
    <property type="entry name" value="HTHTETR"/>
</dbReference>
<dbReference type="InterPro" id="IPR050109">
    <property type="entry name" value="HTH-type_TetR-like_transc_reg"/>
</dbReference>
<dbReference type="SUPFAM" id="SSF46689">
    <property type="entry name" value="Homeodomain-like"/>
    <property type="match status" value="1"/>
</dbReference>
<dbReference type="EMBL" id="CP070619">
    <property type="protein sequence ID" value="QSE95479.1"/>
    <property type="molecule type" value="Genomic_DNA"/>
</dbReference>
<dbReference type="SUPFAM" id="SSF48498">
    <property type="entry name" value="Tetracyclin repressor-like, C-terminal domain"/>
    <property type="match status" value="1"/>
</dbReference>
<protein>
    <submittedName>
        <fullName evidence="5">TetR family transcriptional regulator</fullName>
    </submittedName>
</protein>
<feature type="domain" description="HTH tetR-type" evidence="4">
    <location>
        <begin position="24"/>
        <end position="84"/>
    </location>
</feature>
<dbReference type="PANTHER" id="PTHR30055:SF237">
    <property type="entry name" value="TRANSCRIPTIONAL REPRESSOR MCE3R"/>
    <property type="match status" value="1"/>
</dbReference>
<evidence type="ECO:0000256" key="2">
    <source>
        <dbReference type="PROSITE-ProRule" id="PRU00335"/>
    </source>
</evidence>
<keyword evidence="1 2" id="KW-0238">DNA-binding</keyword>
<gene>
    <name evidence="5" type="ORF">JWS13_19585</name>
</gene>
<feature type="DNA-binding region" description="H-T-H motif" evidence="2">
    <location>
        <begin position="47"/>
        <end position="66"/>
    </location>
</feature>
<dbReference type="InterPro" id="IPR009057">
    <property type="entry name" value="Homeodomain-like_sf"/>
</dbReference>
<evidence type="ECO:0000259" key="4">
    <source>
        <dbReference type="PROSITE" id="PS50977"/>
    </source>
</evidence>
<dbReference type="InterPro" id="IPR036271">
    <property type="entry name" value="Tet_transcr_reg_TetR-rel_C_sf"/>
</dbReference>
<dbReference type="PROSITE" id="PS01081">
    <property type="entry name" value="HTH_TETR_1"/>
    <property type="match status" value="1"/>
</dbReference>
<dbReference type="InterPro" id="IPR001647">
    <property type="entry name" value="HTH_TetR"/>
</dbReference>
<evidence type="ECO:0000256" key="1">
    <source>
        <dbReference type="ARBA" id="ARBA00023125"/>
    </source>
</evidence>
<proteinExistence type="predicted"/>
<evidence type="ECO:0000313" key="5">
    <source>
        <dbReference type="EMBL" id="QSE95479.1"/>
    </source>
</evidence>
<organism evidence="5 6">
    <name type="scientific">Rhodococcus pseudokoreensis</name>
    <dbReference type="NCBI Taxonomy" id="2811421"/>
    <lineage>
        <taxon>Bacteria</taxon>
        <taxon>Bacillati</taxon>
        <taxon>Actinomycetota</taxon>
        <taxon>Actinomycetes</taxon>
        <taxon>Mycobacteriales</taxon>
        <taxon>Nocardiaceae</taxon>
        <taxon>Rhodococcus</taxon>
    </lineage>
</organism>
<dbReference type="InterPro" id="IPR041490">
    <property type="entry name" value="KstR2_TetR_C"/>
</dbReference>
<accession>A0A974WD32</accession>
<dbReference type="Pfam" id="PF17932">
    <property type="entry name" value="TetR_C_24"/>
    <property type="match status" value="1"/>
</dbReference>
<dbReference type="Pfam" id="PF00440">
    <property type="entry name" value="TetR_N"/>
    <property type="match status" value="1"/>
</dbReference>
<dbReference type="PROSITE" id="PS50977">
    <property type="entry name" value="HTH_TETR_2"/>
    <property type="match status" value="1"/>
</dbReference>
<evidence type="ECO:0000313" key="6">
    <source>
        <dbReference type="Proteomes" id="UP000662986"/>
    </source>
</evidence>